<accession>A0AAV9WWG4</accession>
<dbReference type="GO" id="GO:0006633">
    <property type="term" value="P:fatty acid biosynthetic process"/>
    <property type="evidence" value="ECO:0007669"/>
    <property type="project" value="TreeGrafter"/>
</dbReference>
<sequence>MNYLITGAARGIGRGLSRQLLTAGHRVFLIDSNLPELTNTTNLLLHSNIPQSSFRTSHTNLSDRPQLLAAITAAADFFNGRIDVLINNAFATPHVWSSDASMASQTVDIMAEWDEKIAVGLTAPFLLSRLCIPYLTSSSTNTTQTGQVNIHPKPGTIINISSTRAHQSEENHEAYSAVKAGILGLTQSMAVSLGSQYKIRVNAISPGWIHVMDENADADASGAKWGDGITEGDHKWHPAGRVGKVEDILQAVEFLVSSDFVTGTELVVDGGVTKKMVYPE</sequence>
<comment type="similarity">
    <text evidence="1">Belongs to the short-chain dehydrogenases/reductases (SDR) family.</text>
</comment>
<proteinExistence type="inferred from homology"/>
<dbReference type="InterPro" id="IPR002347">
    <property type="entry name" value="SDR_fam"/>
</dbReference>
<organism evidence="2 3">
    <name type="scientific">Orbilia ellipsospora</name>
    <dbReference type="NCBI Taxonomy" id="2528407"/>
    <lineage>
        <taxon>Eukaryota</taxon>
        <taxon>Fungi</taxon>
        <taxon>Dikarya</taxon>
        <taxon>Ascomycota</taxon>
        <taxon>Pezizomycotina</taxon>
        <taxon>Orbiliomycetes</taxon>
        <taxon>Orbiliales</taxon>
        <taxon>Orbiliaceae</taxon>
        <taxon>Orbilia</taxon>
    </lineage>
</organism>
<dbReference type="PANTHER" id="PTHR42760:SF122">
    <property type="entry name" value="NAD(P)-BINDING PROTEIN"/>
    <property type="match status" value="1"/>
</dbReference>
<dbReference type="Gene3D" id="3.40.50.720">
    <property type="entry name" value="NAD(P)-binding Rossmann-like Domain"/>
    <property type="match status" value="1"/>
</dbReference>
<evidence type="ECO:0000313" key="3">
    <source>
        <dbReference type="Proteomes" id="UP001365542"/>
    </source>
</evidence>
<dbReference type="Pfam" id="PF13561">
    <property type="entry name" value="adh_short_C2"/>
    <property type="match status" value="1"/>
</dbReference>
<keyword evidence="3" id="KW-1185">Reference proteome</keyword>
<dbReference type="AlphaFoldDB" id="A0AAV9WWG4"/>
<protein>
    <submittedName>
        <fullName evidence="2">Uncharacterized protein</fullName>
    </submittedName>
</protein>
<dbReference type="Proteomes" id="UP001365542">
    <property type="component" value="Unassembled WGS sequence"/>
</dbReference>
<dbReference type="GO" id="GO:0048038">
    <property type="term" value="F:quinone binding"/>
    <property type="evidence" value="ECO:0007669"/>
    <property type="project" value="TreeGrafter"/>
</dbReference>
<dbReference type="InterPro" id="IPR036291">
    <property type="entry name" value="NAD(P)-bd_dom_sf"/>
</dbReference>
<dbReference type="PANTHER" id="PTHR42760">
    <property type="entry name" value="SHORT-CHAIN DEHYDROGENASES/REDUCTASES FAMILY MEMBER"/>
    <property type="match status" value="1"/>
</dbReference>
<reference evidence="2 3" key="1">
    <citation type="submission" date="2019-10" db="EMBL/GenBank/DDBJ databases">
        <authorList>
            <person name="Palmer J.M."/>
        </authorList>
    </citation>
    <scope>NUCLEOTIDE SEQUENCE [LARGE SCALE GENOMIC DNA]</scope>
    <source>
        <strain evidence="2 3">TWF694</strain>
    </source>
</reference>
<evidence type="ECO:0000256" key="1">
    <source>
        <dbReference type="ARBA" id="ARBA00006484"/>
    </source>
</evidence>
<comment type="caution">
    <text evidence="2">The sequence shown here is derived from an EMBL/GenBank/DDBJ whole genome shotgun (WGS) entry which is preliminary data.</text>
</comment>
<dbReference type="GO" id="GO:0016616">
    <property type="term" value="F:oxidoreductase activity, acting on the CH-OH group of donors, NAD or NADP as acceptor"/>
    <property type="evidence" value="ECO:0007669"/>
    <property type="project" value="TreeGrafter"/>
</dbReference>
<dbReference type="SUPFAM" id="SSF51735">
    <property type="entry name" value="NAD(P)-binding Rossmann-fold domains"/>
    <property type="match status" value="1"/>
</dbReference>
<name>A0AAV9WWG4_9PEZI</name>
<dbReference type="PRINTS" id="PR00081">
    <property type="entry name" value="GDHRDH"/>
</dbReference>
<gene>
    <name evidence="2" type="ORF">TWF694_004457</name>
</gene>
<dbReference type="EMBL" id="JAVHJO010000015">
    <property type="protein sequence ID" value="KAK6527468.1"/>
    <property type="molecule type" value="Genomic_DNA"/>
</dbReference>
<evidence type="ECO:0000313" key="2">
    <source>
        <dbReference type="EMBL" id="KAK6527468.1"/>
    </source>
</evidence>
<dbReference type="PRINTS" id="PR00080">
    <property type="entry name" value="SDRFAMILY"/>
</dbReference>